<keyword evidence="7" id="KW-0406">Ion transport</keyword>
<sequence length="968" mass="105262">MLLLTLILIPFIGSFLAAWLPANARNREAWLAAAIALGGLIIIGFQFPHINNGEVLRYQIDWMPEYGLNLVLRMDGLAWLFSLLIIGIFLLVVVYARYYMSPEDPVPRFFSFLMAFMGSMLGVVLSGNLVQLVLFWELTSLSSFLLIGYWHHRAEARRGARMAFTVTATGGLCLLAGVLMLGHIIGSYDLDVVLASGDTLRDHAWYLPTLILIALGALTKSAQFPFHFWLPHAMAAPTPVSAYLHSATMVKAGIFLLMRLWPVLSGTPEWTWIIGGAGVCTLLIGSFIAIFQHDLKGLLAYSTISHLGLITALLGMGTPLAMVAAIFHTMNHATFKASLFMAVGIIDHESGTRDMRKLRGLSRLMPHTATLAIVASAAMAGVPFLNGFLSKEMFFAEALLVGSATNWWMPVAAVTMGVFSVAYSLRFIYVFFGPPATDLPKVPHEPPRWMRFPVEVLVLFCLIVGIIPGLSVGPLLHNGVEAVLGDQTPYYSLALWHGFNIPLLMSFIALGGGVLLYFVLRTRFNLTYRDQVPLLHRFNGKQAYESTMLELRSSASRLEKLLGTRRLQPQLLLMIVVGLGVAVAAALTAPQVWSALEPTSPHLPFTLLWLIGGGCAIGAAWQAKYHRLASLSLVGGAGLVVCLTFLWLSAPDLALTQLMVETVTTILILLGLRWLPPRILSIAQDQRENRRARVRRSRDFIVAVLAGLGMAAISYLVLMLPAGSGIGSFFLERSLSEGGGSNVVNVLLVDFRGFDTMGEIAVLGIVALTVYGLLRRFRPAAESMALPPQQTNPVDPAALQPPAEQAETGYLAIPGIFLRLLLPIILVCAAYFFMRGHNLPGGGFVAGLVFAVAIILQYMLAGTLWVESRLHLQPHRWLAFGLILAVATGLGALVLGYPFLTSHTAHLYLPILGAVHLPSAFFFDLGVFSVVVGSTMLILIALAHQSIRSHRLPLAATDAADSAAKETP</sequence>
<feature type="transmembrane region" description="Helical" evidence="10">
    <location>
        <begin position="496"/>
        <end position="520"/>
    </location>
</feature>
<evidence type="ECO:0000256" key="3">
    <source>
        <dbReference type="ARBA" id="ARBA00022449"/>
    </source>
</evidence>
<dbReference type="OrthoDB" id="9811798at2"/>
<feature type="transmembrane region" description="Helical" evidence="10">
    <location>
        <begin position="654"/>
        <end position="675"/>
    </location>
</feature>
<dbReference type="PRINTS" id="PR01434">
    <property type="entry name" value="NADHDHGNASE5"/>
</dbReference>
<dbReference type="InterPro" id="IPR025383">
    <property type="entry name" value="MrpA_C/MbhD"/>
</dbReference>
<feature type="transmembrane region" description="Helical" evidence="10">
    <location>
        <begin position="205"/>
        <end position="230"/>
    </location>
</feature>
<feature type="transmembrane region" description="Helical" evidence="10">
    <location>
        <begin position="571"/>
        <end position="590"/>
    </location>
</feature>
<protein>
    <submittedName>
        <fullName evidence="16">Monovalent cation/H+ antiporter subunit A</fullName>
    </submittedName>
</protein>
<reference evidence="16" key="1">
    <citation type="submission" date="2014-07" db="EMBL/GenBank/DDBJ databases">
        <authorList>
            <person name="Urmite Genomes Urmite Genomes"/>
        </authorList>
    </citation>
    <scope>NUCLEOTIDE SEQUENCE</scope>
    <source>
        <strain evidence="16">12M76_air</strain>
    </source>
</reference>
<dbReference type="PANTHER" id="PTHR43373:SF1">
    <property type="entry name" value="NA(+)_H(+) ANTIPORTER SUBUNIT A"/>
    <property type="match status" value="1"/>
</dbReference>
<dbReference type="Pfam" id="PF04039">
    <property type="entry name" value="MnhB"/>
    <property type="match status" value="1"/>
</dbReference>
<feature type="transmembrane region" description="Helical" evidence="10">
    <location>
        <begin position="844"/>
        <end position="866"/>
    </location>
</feature>
<organism evidence="16">
    <name type="scientific">Pseudomonas saudimassiliensis</name>
    <dbReference type="NCBI Taxonomy" id="1461581"/>
    <lineage>
        <taxon>Bacteria</taxon>
        <taxon>Pseudomonadati</taxon>
        <taxon>Pseudomonadota</taxon>
        <taxon>Gammaproteobacteria</taxon>
        <taxon>Pseudomonadales</taxon>
        <taxon>Pseudomonadaceae</taxon>
        <taxon>Pseudomonas</taxon>
    </lineage>
</organism>
<evidence type="ECO:0000256" key="4">
    <source>
        <dbReference type="ARBA" id="ARBA00022475"/>
    </source>
</evidence>
<evidence type="ECO:0000256" key="10">
    <source>
        <dbReference type="SAM" id="Phobius"/>
    </source>
</evidence>
<evidence type="ECO:0000256" key="1">
    <source>
        <dbReference type="ARBA" id="ARBA00004651"/>
    </source>
</evidence>
<evidence type="ECO:0000259" key="11">
    <source>
        <dbReference type="Pfam" id="PF00361"/>
    </source>
</evidence>
<feature type="domain" description="MrpA C-terminal/MbhE" evidence="15">
    <location>
        <begin position="694"/>
        <end position="790"/>
    </location>
</feature>
<dbReference type="EMBL" id="LK391969">
    <property type="protein sequence ID" value="CEF26135.1"/>
    <property type="molecule type" value="Genomic_DNA"/>
</dbReference>
<feature type="transmembrane region" description="Helical" evidence="10">
    <location>
        <begin position="6"/>
        <end position="22"/>
    </location>
</feature>
<dbReference type="Pfam" id="PF13244">
    <property type="entry name" value="MbhD"/>
    <property type="match status" value="1"/>
</dbReference>
<dbReference type="InterPro" id="IPR007182">
    <property type="entry name" value="MnhB"/>
</dbReference>
<keyword evidence="8 10" id="KW-0472">Membrane</keyword>
<dbReference type="AlphaFoldDB" id="A0A078MCY1"/>
<accession>A0A078MCY1</accession>
<evidence type="ECO:0000256" key="5">
    <source>
        <dbReference type="ARBA" id="ARBA00022692"/>
    </source>
</evidence>
<feature type="domain" description="NADH-Ubiquinone oxidoreductase (complex I) chain 5 N-terminal" evidence="12">
    <location>
        <begin position="65"/>
        <end position="110"/>
    </location>
</feature>
<feature type="transmembrane region" description="Helical" evidence="10">
    <location>
        <begin position="298"/>
        <end position="316"/>
    </location>
</feature>
<feature type="transmembrane region" description="Helical" evidence="10">
    <location>
        <begin position="77"/>
        <end position="97"/>
    </location>
</feature>
<feature type="transmembrane region" description="Helical" evidence="10">
    <location>
        <begin position="407"/>
        <end position="432"/>
    </location>
</feature>
<feature type="transmembrane region" description="Helical" evidence="10">
    <location>
        <begin position="878"/>
        <end position="900"/>
    </location>
</feature>
<feature type="domain" description="NADH:quinone oxidoreductase/Mrp antiporter transmembrane" evidence="11">
    <location>
        <begin position="126"/>
        <end position="416"/>
    </location>
</feature>
<keyword evidence="3" id="KW-0050">Antiport</keyword>
<feature type="domain" description="MrpA C-terminal/MbhD" evidence="14">
    <location>
        <begin position="615"/>
        <end position="676"/>
    </location>
</feature>
<feature type="transmembrane region" description="Helical" evidence="10">
    <location>
        <begin position="242"/>
        <end position="264"/>
    </location>
</feature>
<feature type="transmembrane region" description="Helical" evidence="10">
    <location>
        <begin position="452"/>
        <end position="476"/>
    </location>
</feature>
<evidence type="ECO:0000259" key="13">
    <source>
        <dbReference type="Pfam" id="PF04039"/>
    </source>
</evidence>
<name>A0A078MCY1_9PSED</name>
<evidence type="ECO:0000256" key="8">
    <source>
        <dbReference type="ARBA" id="ARBA00023136"/>
    </source>
</evidence>
<keyword evidence="6 10" id="KW-1133">Transmembrane helix</keyword>
<feature type="domain" description="Na+/H+ antiporter MnhB subunit-related protein" evidence="13">
    <location>
        <begin position="816"/>
        <end position="936"/>
    </location>
</feature>
<dbReference type="GO" id="GO:0005886">
    <property type="term" value="C:plasma membrane"/>
    <property type="evidence" value="ECO:0007669"/>
    <property type="project" value="UniProtKB-SubCell"/>
</dbReference>
<feature type="transmembrane region" description="Helical" evidence="10">
    <location>
        <begin position="162"/>
        <end position="185"/>
    </location>
</feature>
<dbReference type="InterPro" id="IPR001516">
    <property type="entry name" value="Proton_antipo_N"/>
</dbReference>
<feature type="transmembrane region" description="Helical" evidence="10">
    <location>
        <begin position="109"/>
        <end position="127"/>
    </location>
</feature>
<dbReference type="InterPro" id="IPR050616">
    <property type="entry name" value="CPA3_Na-H_Antiporter_A"/>
</dbReference>
<evidence type="ECO:0000256" key="9">
    <source>
        <dbReference type="RuleBase" id="RU000320"/>
    </source>
</evidence>
<feature type="transmembrane region" description="Helical" evidence="10">
    <location>
        <begin position="322"/>
        <end position="346"/>
    </location>
</feature>
<comment type="subcellular location">
    <subcellularLocation>
        <location evidence="1">Cell membrane</location>
        <topology evidence="1">Multi-pass membrane protein</topology>
    </subcellularLocation>
    <subcellularLocation>
        <location evidence="9">Membrane</location>
        <topology evidence="9">Multi-pass membrane protein</topology>
    </subcellularLocation>
</comment>
<feature type="transmembrane region" description="Helical" evidence="10">
    <location>
        <begin position="700"/>
        <end position="722"/>
    </location>
</feature>
<dbReference type="Pfam" id="PF00361">
    <property type="entry name" value="Proton_antipo_M"/>
    <property type="match status" value="1"/>
</dbReference>
<keyword evidence="5 9" id="KW-0812">Transmembrane</keyword>
<dbReference type="RefSeq" id="WP_044498662.1">
    <property type="nucleotide sequence ID" value="NZ_LK391969.1"/>
</dbReference>
<dbReference type="Pfam" id="PF00662">
    <property type="entry name" value="Proton_antipo_N"/>
    <property type="match status" value="1"/>
</dbReference>
<feature type="transmembrane region" description="Helical" evidence="10">
    <location>
        <begin position="602"/>
        <end position="621"/>
    </location>
</feature>
<feature type="transmembrane region" description="Helical" evidence="10">
    <location>
        <begin position="367"/>
        <end position="387"/>
    </location>
</feature>
<dbReference type="EMBL" id="LM997413">
    <property type="protein sequence ID" value="CEA03272.1"/>
    <property type="molecule type" value="Genomic_DNA"/>
</dbReference>
<evidence type="ECO:0000259" key="15">
    <source>
        <dbReference type="Pfam" id="PF20501"/>
    </source>
</evidence>
<proteinExistence type="predicted"/>
<keyword evidence="2" id="KW-0813">Transport</keyword>
<evidence type="ECO:0000256" key="2">
    <source>
        <dbReference type="ARBA" id="ARBA00022448"/>
    </source>
</evidence>
<dbReference type="PATRIC" id="fig|1461581.3.peg.1039"/>
<feature type="transmembrane region" description="Helical" evidence="10">
    <location>
        <begin position="810"/>
        <end position="832"/>
    </location>
</feature>
<feature type="transmembrane region" description="Helical" evidence="10">
    <location>
        <begin position="920"/>
        <end position="943"/>
    </location>
</feature>
<evidence type="ECO:0000259" key="14">
    <source>
        <dbReference type="Pfam" id="PF13244"/>
    </source>
</evidence>
<evidence type="ECO:0000256" key="6">
    <source>
        <dbReference type="ARBA" id="ARBA00022989"/>
    </source>
</evidence>
<evidence type="ECO:0000256" key="7">
    <source>
        <dbReference type="ARBA" id="ARBA00023065"/>
    </source>
</evidence>
<keyword evidence="4" id="KW-1003">Cell membrane</keyword>
<feature type="transmembrane region" description="Helical" evidence="10">
    <location>
        <begin position="133"/>
        <end position="150"/>
    </location>
</feature>
<feature type="transmembrane region" description="Helical" evidence="10">
    <location>
        <begin position="756"/>
        <end position="774"/>
    </location>
</feature>
<dbReference type="Pfam" id="PF20501">
    <property type="entry name" value="MbhE"/>
    <property type="match status" value="1"/>
</dbReference>
<dbReference type="InterPro" id="IPR046806">
    <property type="entry name" value="MrpA_C/MbhE"/>
</dbReference>
<gene>
    <name evidence="16" type="primary">phaAB</name>
    <name evidence="16" type="ORF">BN1049_01061</name>
</gene>
<dbReference type="NCBIfam" id="NF009288">
    <property type="entry name" value="PRK12648.1"/>
    <property type="match status" value="1"/>
</dbReference>
<evidence type="ECO:0000259" key="12">
    <source>
        <dbReference type="Pfam" id="PF00662"/>
    </source>
</evidence>
<feature type="transmembrane region" description="Helical" evidence="10">
    <location>
        <begin position="29"/>
        <end position="47"/>
    </location>
</feature>
<dbReference type="GO" id="GO:0006811">
    <property type="term" value="P:monoatomic ion transport"/>
    <property type="evidence" value="ECO:0007669"/>
    <property type="project" value="UniProtKB-KW"/>
</dbReference>
<dbReference type="GO" id="GO:0015297">
    <property type="term" value="F:antiporter activity"/>
    <property type="evidence" value="ECO:0007669"/>
    <property type="project" value="UniProtKB-KW"/>
</dbReference>
<dbReference type="PANTHER" id="PTHR43373">
    <property type="entry name" value="NA(+)/H(+) ANTIPORTER SUBUNIT"/>
    <property type="match status" value="1"/>
</dbReference>
<dbReference type="InterPro" id="IPR001750">
    <property type="entry name" value="ND/Mrp_TM"/>
</dbReference>
<feature type="transmembrane region" description="Helical" evidence="10">
    <location>
        <begin position="628"/>
        <end position="648"/>
    </location>
</feature>
<evidence type="ECO:0000313" key="16">
    <source>
        <dbReference type="EMBL" id="CEA03272.1"/>
    </source>
</evidence>
<feature type="transmembrane region" description="Helical" evidence="10">
    <location>
        <begin position="270"/>
        <end position="291"/>
    </location>
</feature>